<sequence length="512" mass="59028">MSNRPHSVRHLVVVLGDQLDAESAAFDGFDPRRDRVWMAEAVGEAEYVRSHKVRLALFFSAMRHFADELKQRGRPVTYHELDPHDARSSLAGRMTADLRDWKPERVIGVEPGEHRVREDLTHAAHEAGIPVEWRSDRHFLCPREVFDDWAEGRKTFRQEHFYRMMRRRTGVLMDGEEPVGGMWNYDAENRASFGREGPPDHPSPPAYRPDAITREVLELVARRFGGHPGSLDAFAWPVTRAQALDALQRFVRERLASFGRYQDAMWTGEPYLWHSLLSSSLNLHLLRPHEVLAAATAAFRDGVVPAAAAEGFVRQILGWREYVRGIYHRFMPEYAQRNALGADRPLPEFYWTGETAMACLREAIGQTLSTGYAHHIQRLMITGLYSLLLGVRPKEIHEWYLAIYLDAVEWVELPNVLGMSQYADGGLLASKPYAAGGAYIRRMSNYCRGCRYRPDRRTGDDACPFTRLYWAFLDRHRRRLKGNPRMSLALRNLDRIPKSELREIRKARPEKR</sequence>
<dbReference type="OrthoDB" id="5288100at2"/>
<keyword evidence="1" id="KW-0456">Lyase</keyword>
<dbReference type="STRING" id="1307763.L21SP4_00367"/>
<accession>A0A0G3EE03</accession>
<dbReference type="PANTHER" id="PTHR38657">
    <property type="entry name" value="SLR1343 PROTEIN"/>
    <property type="match status" value="1"/>
</dbReference>
<dbReference type="Gene3D" id="1.10.10.1710">
    <property type="entry name" value="Deoxyribodipyrimidine photolyase-related"/>
    <property type="match status" value="1"/>
</dbReference>
<dbReference type="Pfam" id="PF04244">
    <property type="entry name" value="DPRP"/>
    <property type="match status" value="1"/>
</dbReference>
<dbReference type="PANTHER" id="PTHR38657:SF1">
    <property type="entry name" value="SLR1343 PROTEIN"/>
    <property type="match status" value="1"/>
</dbReference>
<name>A0A0G3EE03_9BACT</name>
<dbReference type="InterPro" id="IPR014729">
    <property type="entry name" value="Rossmann-like_a/b/a_fold"/>
</dbReference>
<dbReference type="Gene3D" id="3.40.50.620">
    <property type="entry name" value="HUPs"/>
    <property type="match status" value="1"/>
</dbReference>
<reference evidence="2" key="1">
    <citation type="submission" date="2015-02" db="EMBL/GenBank/DDBJ databases">
        <title>Description and complete genome sequence of the first cultured representative of the subdivision 5 of the Verrucomicrobia phylum.</title>
        <authorList>
            <person name="Spring S."/>
            <person name="Bunk B."/>
            <person name="Sproer C."/>
            <person name="Klenk H.-P."/>
        </authorList>
    </citation>
    <scope>NUCLEOTIDE SEQUENCE [LARGE SCALE GENOMIC DNA]</scope>
    <source>
        <strain evidence="2">L21-Fru-AB</strain>
    </source>
</reference>
<dbReference type="Proteomes" id="UP000035268">
    <property type="component" value="Chromosome"/>
</dbReference>
<dbReference type="Gene3D" id="1.25.40.80">
    <property type="match status" value="1"/>
</dbReference>
<dbReference type="InterPro" id="IPR007357">
    <property type="entry name" value="PhrB-like"/>
</dbReference>
<dbReference type="SUPFAM" id="SSF48173">
    <property type="entry name" value="Cryptochrome/photolyase FAD-binding domain"/>
    <property type="match status" value="1"/>
</dbReference>
<dbReference type="InterPro" id="IPR036134">
    <property type="entry name" value="Crypto/Photolyase_FAD-like_sf"/>
</dbReference>
<dbReference type="KEGG" id="vbl:L21SP4_00367"/>
<dbReference type="Gene3D" id="1.10.579.10">
    <property type="entry name" value="DNA Cyclobutane Dipyrimidine Photolyase, subunit A, domain 3"/>
    <property type="match status" value="1"/>
</dbReference>
<dbReference type="InterPro" id="IPR052551">
    <property type="entry name" value="UV-DNA_repair_photolyase"/>
</dbReference>
<keyword evidence="2" id="KW-1185">Reference proteome</keyword>
<dbReference type="GO" id="GO:0016829">
    <property type="term" value="F:lyase activity"/>
    <property type="evidence" value="ECO:0007669"/>
    <property type="project" value="UniProtKB-KW"/>
</dbReference>
<evidence type="ECO:0000313" key="1">
    <source>
        <dbReference type="EMBL" id="AKJ63647.1"/>
    </source>
</evidence>
<protein>
    <submittedName>
        <fullName evidence="1">Deoxyribodipyrimidine photo-lyase-related protein</fullName>
    </submittedName>
</protein>
<reference evidence="1 2" key="2">
    <citation type="journal article" date="2016" name="ISME J.">
        <title>Characterization of the first cultured representative of Verrucomicrobia subdivision 5 indicates the proposal of a novel phylum.</title>
        <authorList>
            <person name="Spring S."/>
            <person name="Bunk B."/>
            <person name="Sproer C."/>
            <person name="Schumann P."/>
            <person name="Rohde M."/>
            <person name="Tindall B.J."/>
            <person name="Klenk H.P."/>
        </authorList>
    </citation>
    <scope>NUCLEOTIDE SEQUENCE [LARGE SCALE GENOMIC DNA]</scope>
    <source>
        <strain evidence="1 2">L21-Fru-AB</strain>
    </source>
</reference>
<evidence type="ECO:0000313" key="2">
    <source>
        <dbReference type="Proteomes" id="UP000035268"/>
    </source>
</evidence>
<dbReference type="PATRIC" id="fig|1609981.3.peg.383"/>
<dbReference type="AlphaFoldDB" id="A0A0G3EE03"/>
<dbReference type="EMBL" id="CP010904">
    <property type="protein sequence ID" value="AKJ63647.1"/>
    <property type="molecule type" value="Genomic_DNA"/>
</dbReference>
<proteinExistence type="predicted"/>
<dbReference type="RefSeq" id="WP_052881056.1">
    <property type="nucleotide sequence ID" value="NZ_CP010904.1"/>
</dbReference>
<organism evidence="1 2">
    <name type="scientific">Kiritimatiella glycovorans</name>
    <dbReference type="NCBI Taxonomy" id="1307763"/>
    <lineage>
        <taxon>Bacteria</taxon>
        <taxon>Pseudomonadati</taxon>
        <taxon>Kiritimatiellota</taxon>
        <taxon>Kiritimatiellia</taxon>
        <taxon>Kiritimatiellales</taxon>
        <taxon>Kiritimatiellaceae</taxon>
        <taxon>Kiritimatiella</taxon>
    </lineage>
</organism>
<gene>
    <name evidence="1" type="ORF">L21SP4_00367</name>
</gene>